<sequence length="72" mass="8341">MVAESEDVLTISHVTERLMKAHPELDAGLVERSVRTAYDELRYARVRTYLPVLMERRAKDLLPSDEQTDRPT</sequence>
<evidence type="ECO:0000313" key="2">
    <source>
        <dbReference type="Proteomes" id="UP001432075"/>
    </source>
</evidence>
<keyword evidence="2" id="KW-1185">Reference proteome</keyword>
<reference evidence="1" key="1">
    <citation type="submission" date="2022-10" db="EMBL/GenBank/DDBJ databases">
        <title>The complete genomes of actinobacterial strains from the NBC collection.</title>
        <authorList>
            <person name="Joergensen T.S."/>
            <person name="Alvarez Arevalo M."/>
            <person name="Sterndorff E.B."/>
            <person name="Faurdal D."/>
            <person name="Vuksanovic O."/>
            <person name="Mourched A.-S."/>
            <person name="Charusanti P."/>
            <person name="Shaw S."/>
            <person name="Blin K."/>
            <person name="Weber T."/>
        </authorList>
    </citation>
    <scope>NUCLEOTIDE SEQUENCE</scope>
    <source>
        <strain evidence="1">NBC_00283</strain>
    </source>
</reference>
<proteinExistence type="predicted"/>
<protein>
    <submittedName>
        <fullName evidence="1">Uncharacterized protein</fullName>
    </submittedName>
</protein>
<accession>A0ABZ1RVY2</accession>
<dbReference type="Gene3D" id="1.10.8.1060">
    <property type="entry name" value="Corynebacterium glutamicum thioredoxin-dependent arsenate reductase, N-terminal domain"/>
    <property type="match status" value="1"/>
</dbReference>
<organism evidence="1 2">
    <name type="scientific">Streptomyces goshikiensis</name>
    <dbReference type="NCBI Taxonomy" id="1942"/>
    <lineage>
        <taxon>Bacteria</taxon>
        <taxon>Bacillati</taxon>
        <taxon>Actinomycetota</taxon>
        <taxon>Actinomycetes</taxon>
        <taxon>Kitasatosporales</taxon>
        <taxon>Streptomycetaceae</taxon>
        <taxon>Streptomyces</taxon>
    </lineage>
</organism>
<dbReference type="RefSeq" id="WP_073795675.1">
    <property type="nucleotide sequence ID" value="NZ_CP108057.1"/>
</dbReference>
<gene>
    <name evidence="1" type="ORF">OHU17_34315</name>
</gene>
<name>A0ABZ1RVY2_9ACTN</name>
<dbReference type="EMBL" id="CP108057">
    <property type="protein sequence ID" value="WUO50511.1"/>
    <property type="molecule type" value="Genomic_DNA"/>
</dbReference>
<dbReference type="Proteomes" id="UP001432075">
    <property type="component" value="Chromosome"/>
</dbReference>
<evidence type="ECO:0000313" key="1">
    <source>
        <dbReference type="EMBL" id="WUO50511.1"/>
    </source>
</evidence>
<dbReference type="NCBIfam" id="NF046112">
    <property type="entry name" value="MSMEG_6209_Nter"/>
    <property type="match status" value="1"/>
</dbReference>